<sequence length="96" mass="10367">MVRSQVIIAIMKAEAERSKAFFQNLSANYAPEGEDDVPLAEPALLFGPNGGGYDDVLALTEDLNSAKYFDCGCSTEGEGLKMIPCGHTIHYSCFKS</sequence>
<keyword evidence="2" id="KW-1185">Reference proteome</keyword>
<proteinExistence type="predicted"/>
<gene>
    <name evidence="1" type="ORF">K444DRAFT_607996</name>
</gene>
<accession>A0A2J6TR47</accession>
<dbReference type="AlphaFoldDB" id="A0A2J6TR47"/>
<reference evidence="1 2" key="1">
    <citation type="submission" date="2016-04" db="EMBL/GenBank/DDBJ databases">
        <title>A degradative enzymes factory behind the ericoid mycorrhizal symbiosis.</title>
        <authorList>
            <consortium name="DOE Joint Genome Institute"/>
            <person name="Martino E."/>
            <person name="Morin E."/>
            <person name="Grelet G."/>
            <person name="Kuo A."/>
            <person name="Kohler A."/>
            <person name="Daghino S."/>
            <person name="Barry K."/>
            <person name="Choi C."/>
            <person name="Cichocki N."/>
            <person name="Clum A."/>
            <person name="Copeland A."/>
            <person name="Hainaut M."/>
            <person name="Haridas S."/>
            <person name="Labutti K."/>
            <person name="Lindquist E."/>
            <person name="Lipzen A."/>
            <person name="Khouja H.-R."/>
            <person name="Murat C."/>
            <person name="Ohm R."/>
            <person name="Olson A."/>
            <person name="Spatafora J."/>
            <person name="Veneault-Fourrey C."/>
            <person name="Henrissat B."/>
            <person name="Grigoriev I."/>
            <person name="Martin F."/>
            <person name="Perotto S."/>
        </authorList>
    </citation>
    <scope>NUCLEOTIDE SEQUENCE [LARGE SCALE GENOMIC DNA]</scope>
    <source>
        <strain evidence="1 2">E</strain>
    </source>
</reference>
<dbReference type="EMBL" id="KZ613746">
    <property type="protein sequence ID" value="PMD65428.1"/>
    <property type="molecule type" value="Genomic_DNA"/>
</dbReference>
<dbReference type="GeneID" id="36587362"/>
<evidence type="ECO:0000313" key="2">
    <source>
        <dbReference type="Proteomes" id="UP000235371"/>
    </source>
</evidence>
<dbReference type="Proteomes" id="UP000235371">
    <property type="component" value="Unassembled WGS sequence"/>
</dbReference>
<dbReference type="InParanoid" id="A0A2J6TR47"/>
<organism evidence="1 2">
    <name type="scientific">Hyaloscypha bicolor E</name>
    <dbReference type="NCBI Taxonomy" id="1095630"/>
    <lineage>
        <taxon>Eukaryota</taxon>
        <taxon>Fungi</taxon>
        <taxon>Dikarya</taxon>
        <taxon>Ascomycota</taxon>
        <taxon>Pezizomycotina</taxon>
        <taxon>Leotiomycetes</taxon>
        <taxon>Helotiales</taxon>
        <taxon>Hyaloscyphaceae</taxon>
        <taxon>Hyaloscypha</taxon>
        <taxon>Hyaloscypha bicolor</taxon>
    </lineage>
</organism>
<evidence type="ECO:0000313" key="1">
    <source>
        <dbReference type="EMBL" id="PMD65428.1"/>
    </source>
</evidence>
<dbReference type="RefSeq" id="XP_024742332.1">
    <property type="nucleotide sequence ID" value="XM_024879285.1"/>
</dbReference>
<protein>
    <submittedName>
        <fullName evidence="1">Uncharacterized protein</fullName>
    </submittedName>
</protein>
<name>A0A2J6TR47_9HELO</name>